<organism evidence="1 2">
    <name type="scientific">Hymenobacter glacieicola</name>
    <dbReference type="NCBI Taxonomy" id="1562124"/>
    <lineage>
        <taxon>Bacteria</taxon>
        <taxon>Pseudomonadati</taxon>
        <taxon>Bacteroidota</taxon>
        <taxon>Cytophagia</taxon>
        <taxon>Cytophagales</taxon>
        <taxon>Hymenobacteraceae</taxon>
        <taxon>Hymenobacter</taxon>
    </lineage>
</organism>
<dbReference type="EMBL" id="BMGS01000016">
    <property type="protein sequence ID" value="GGG60566.1"/>
    <property type="molecule type" value="Genomic_DNA"/>
</dbReference>
<sequence>MYYCCGLKTHNMIQEATDTRQVKAAYCQHCQGWIRVAAFPWCEDSKEARKEFKQHIKDGNRIALLLLTEWNEAETPFCSC</sequence>
<gene>
    <name evidence="1" type="ORF">GCM10011378_40750</name>
</gene>
<name>A0ABQ1X7W4_9BACT</name>
<dbReference type="Proteomes" id="UP000601361">
    <property type="component" value="Unassembled WGS sequence"/>
</dbReference>
<evidence type="ECO:0000313" key="1">
    <source>
        <dbReference type="EMBL" id="GGG60566.1"/>
    </source>
</evidence>
<proteinExistence type="predicted"/>
<keyword evidence="2" id="KW-1185">Reference proteome</keyword>
<accession>A0ABQ1X7W4</accession>
<reference evidence="2" key="1">
    <citation type="journal article" date="2019" name="Int. J. Syst. Evol. Microbiol.">
        <title>The Global Catalogue of Microorganisms (GCM) 10K type strain sequencing project: providing services to taxonomists for standard genome sequencing and annotation.</title>
        <authorList>
            <consortium name="The Broad Institute Genomics Platform"/>
            <consortium name="The Broad Institute Genome Sequencing Center for Infectious Disease"/>
            <person name="Wu L."/>
            <person name="Ma J."/>
        </authorList>
    </citation>
    <scope>NUCLEOTIDE SEQUENCE [LARGE SCALE GENOMIC DNA]</scope>
    <source>
        <strain evidence="2">CGMCC 1.12990</strain>
    </source>
</reference>
<comment type="caution">
    <text evidence="1">The sequence shown here is derived from an EMBL/GenBank/DDBJ whole genome shotgun (WGS) entry which is preliminary data.</text>
</comment>
<evidence type="ECO:0000313" key="2">
    <source>
        <dbReference type="Proteomes" id="UP000601361"/>
    </source>
</evidence>
<protein>
    <submittedName>
        <fullName evidence="1">Uncharacterized protein</fullName>
    </submittedName>
</protein>